<evidence type="ECO:0000313" key="2">
    <source>
        <dbReference type="EMBL" id="SIT65959.1"/>
    </source>
</evidence>
<keyword evidence="1" id="KW-0472">Membrane</keyword>
<sequence length="121" mass="13534">MNNATPPTSLISDAEWGEHKAHLTALAERAQRYAGMIFVVTFAGYGAAIWSWWQGSTWLAIIIATCAYLFFRQFRRFSLRLALRRVSEQPVARPAADKIEALLEQHGPEAVMAAIQARLTS</sequence>
<reference evidence="2 3" key="1">
    <citation type="submission" date="2017-01" db="EMBL/GenBank/DDBJ databases">
        <authorList>
            <person name="Mah S.A."/>
            <person name="Swanson W.J."/>
            <person name="Moy G.W."/>
            <person name="Vacquier V.D."/>
        </authorList>
    </citation>
    <scope>NUCLEOTIDE SEQUENCE [LARGE SCALE GENOMIC DNA]</scope>
    <source>
        <strain evidence="2 3">M9</strain>
    </source>
</reference>
<evidence type="ECO:0000256" key="1">
    <source>
        <dbReference type="SAM" id="Phobius"/>
    </source>
</evidence>
<feature type="transmembrane region" description="Helical" evidence="1">
    <location>
        <begin position="58"/>
        <end position="75"/>
    </location>
</feature>
<organism evidence="2 3">
    <name type="scientific">Ectothiorhodosinus mongolicus</name>
    <dbReference type="NCBI Taxonomy" id="233100"/>
    <lineage>
        <taxon>Bacteria</taxon>
        <taxon>Pseudomonadati</taxon>
        <taxon>Pseudomonadota</taxon>
        <taxon>Gammaproteobacteria</taxon>
        <taxon>Chromatiales</taxon>
        <taxon>Ectothiorhodospiraceae</taxon>
        <taxon>Ectothiorhodosinus</taxon>
    </lineage>
</organism>
<dbReference type="OrthoDB" id="5794896at2"/>
<proteinExistence type="predicted"/>
<evidence type="ECO:0000313" key="3">
    <source>
        <dbReference type="Proteomes" id="UP000223759"/>
    </source>
</evidence>
<keyword evidence="1" id="KW-0812">Transmembrane</keyword>
<name>A0A1R3VN21_9GAMM</name>
<dbReference type="AlphaFoldDB" id="A0A1R3VN21"/>
<keyword evidence="3" id="KW-1185">Reference proteome</keyword>
<protein>
    <submittedName>
        <fullName evidence="2">Uncharacterized protein</fullName>
    </submittedName>
</protein>
<dbReference type="RefSeq" id="WP_084178590.1">
    <property type="nucleotide sequence ID" value="NZ_CP023018.1"/>
</dbReference>
<dbReference type="EMBL" id="FTPK01000001">
    <property type="protein sequence ID" value="SIT65959.1"/>
    <property type="molecule type" value="Genomic_DNA"/>
</dbReference>
<dbReference type="STRING" id="233100.SAMN05216526_0408"/>
<gene>
    <name evidence="2" type="ORF">SAMN05216526_0408</name>
</gene>
<keyword evidence="1" id="KW-1133">Transmembrane helix</keyword>
<dbReference type="Proteomes" id="UP000223759">
    <property type="component" value="Unassembled WGS sequence"/>
</dbReference>
<accession>A0A1R3VN21</accession>